<dbReference type="AlphaFoldDB" id="A0A0P9ELS9"/>
<accession>A0A0P9ELS9</accession>
<gene>
    <name evidence="1" type="ORF">AN477_08145</name>
</gene>
<dbReference type="STRING" id="471514.AN477_08145"/>
<dbReference type="Proteomes" id="UP000050482">
    <property type="component" value="Unassembled WGS sequence"/>
</dbReference>
<dbReference type="RefSeq" id="WP_054968673.1">
    <property type="nucleotide sequence ID" value="NZ_LJCO01000038.1"/>
</dbReference>
<name>A0A0P9ELS9_9BACL</name>
<reference evidence="1 2" key="1">
    <citation type="submission" date="2015-09" db="EMBL/GenBank/DDBJ databases">
        <title>Draft genome sequence of Alicyclobacillus ferrooxydans DSM 22381.</title>
        <authorList>
            <person name="Hemp J."/>
        </authorList>
    </citation>
    <scope>NUCLEOTIDE SEQUENCE [LARGE SCALE GENOMIC DNA]</scope>
    <source>
        <strain evidence="1 2">TC-34</strain>
    </source>
</reference>
<evidence type="ECO:0000313" key="2">
    <source>
        <dbReference type="Proteomes" id="UP000050482"/>
    </source>
</evidence>
<keyword evidence="2" id="KW-1185">Reference proteome</keyword>
<comment type="caution">
    <text evidence="1">The sequence shown here is derived from an EMBL/GenBank/DDBJ whole genome shotgun (WGS) entry which is preliminary data.</text>
</comment>
<sequence>MDAQGFQIKDLKKVRAGSVPANDAVERDFTGQTDTGYSLSPEKVSRLSGATPRWLLADRRRFLAAVLRKWLQAEVLLTEVVSPGTVPQQYTDGASVAELQMTSPTALHFGTEGLAAIIEDVWSAERHLQPDFDVAVLYASGTSIFRKPQDVLGVMTASARPTLGGVYIQGLAIHPNLLGYPAGFLKASGLLVEAGIDVSLKLGMRGWVMSHVDDVHAVIWRTLGFSRKSGPLFQRMGYFDRQPIEGPHR</sequence>
<protein>
    <submittedName>
        <fullName evidence="1">Uncharacterized protein</fullName>
    </submittedName>
</protein>
<proteinExistence type="predicted"/>
<organism evidence="1 2">
    <name type="scientific">Alicyclobacillus ferrooxydans</name>
    <dbReference type="NCBI Taxonomy" id="471514"/>
    <lineage>
        <taxon>Bacteria</taxon>
        <taxon>Bacillati</taxon>
        <taxon>Bacillota</taxon>
        <taxon>Bacilli</taxon>
        <taxon>Bacillales</taxon>
        <taxon>Alicyclobacillaceae</taxon>
        <taxon>Alicyclobacillus</taxon>
    </lineage>
</organism>
<dbReference type="EMBL" id="LJCO01000038">
    <property type="protein sequence ID" value="KPV44256.1"/>
    <property type="molecule type" value="Genomic_DNA"/>
</dbReference>
<dbReference type="PATRIC" id="fig|471514.4.peg.1928"/>
<evidence type="ECO:0000313" key="1">
    <source>
        <dbReference type="EMBL" id="KPV44256.1"/>
    </source>
</evidence>